<dbReference type="Proteomes" id="UP000297245">
    <property type="component" value="Unassembled WGS sequence"/>
</dbReference>
<evidence type="ECO:0000313" key="2">
    <source>
        <dbReference type="EMBL" id="THV03432.1"/>
    </source>
</evidence>
<dbReference type="OrthoDB" id="3061143at2759"/>
<name>A0A4S8ML42_DENBC</name>
<sequence length="772" mass="86865">MSQSSTFQDGAGNHNGLTQTNYSSAIPDHWTELFPPQRNNAMPRVFKTQHHSLVNGPRGDIFIVYMDTEKAAMEKLQAYGAVQHPPDDLTWLEADDLIISWSMPREDLSSSQIARLQKLQSDLIGPVDLNGPFKPVRQSNGQFIGGTAFERSVRAQPIGGKDARCYPVATSNQVQRWLEAPSIGNKSSLGDTENADLRSRLLKETIDIPLEGLHRVRPDVLQTTAVQADYTNAIRVGSHDNTVWTACQVNFNGSDENIDEPHPDVELELFFLYELGFYWIQREFAVIFFSGLFYHSGREVIWKSPRQDPRVYNLAFAANGNGGIETISVEERNTSTHSYEERNTTTQANYTTDGLRLMDEHSYFLWFTRSCISKCSGFVNQTPPDLRIRIDEELFLSSFSMVHEGTRIQAPSWPMGPGWKGDDVRIGKRYDDLQLLDIEDPYEREREKIRKWNSDEGSDYPYGKKERHDQSMKWKELTKESGQCYPLYTSAGPKATKHGMMSATKRARKAVVNATGVPSPVKRKKRSNNEHSPDTRSLSPTQHDCILIRLLAPEEINLLLQGLREAFPTSSSASTTLSSSSQFAASTSSLTAITISAHTGLSIGGPLLFELTQMVNNNELAGIIDKEDHLLLNMHLWEWLDQCRGSVEELRLGHYPGSWFLHLVRDIKKWMDIQSPGYRVLDANHYLPSLYPTLGLATHDLGDRRGTTYYSDSDACTSATDVELLASSLAKGHTPTSKNSWELILATPKYKLASMQVLALIQVLIPSHPFTF</sequence>
<reference evidence="2 3" key="1">
    <citation type="journal article" date="2019" name="Nat. Ecol. Evol.">
        <title>Megaphylogeny resolves global patterns of mushroom evolution.</title>
        <authorList>
            <person name="Varga T."/>
            <person name="Krizsan K."/>
            <person name="Foldi C."/>
            <person name="Dima B."/>
            <person name="Sanchez-Garcia M."/>
            <person name="Sanchez-Ramirez S."/>
            <person name="Szollosi G.J."/>
            <person name="Szarkandi J.G."/>
            <person name="Papp V."/>
            <person name="Albert L."/>
            <person name="Andreopoulos W."/>
            <person name="Angelini C."/>
            <person name="Antonin V."/>
            <person name="Barry K.W."/>
            <person name="Bougher N.L."/>
            <person name="Buchanan P."/>
            <person name="Buyck B."/>
            <person name="Bense V."/>
            <person name="Catcheside P."/>
            <person name="Chovatia M."/>
            <person name="Cooper J."/>
            <person name="Damon W."/>
            <person name="Desjardin D."/>
            <person name="Finy P."/>
            <person name="Geml J."/>
            <person name="Haridas S."/>
            <person name="Hughes K."/>
            <person name="Justo A."/>
            <person name="Karasinski D."/>
            <person name="Kautmanova I."/>
            <person name="Kiss B."/>
            <person name="Kocsube S."/>
            <person name="Kotiranta H."/>
            <person name="LaButti K.M."/>
            <person name="Lechner B.E."/>
            <person name="Liimatainen K."/>
            <person name="Lipzen A."/>
            <person name="Lukacs Z."/>
            <person name="Mihaltcheva S."/>
            <person name="Morgado L.N."/>
            <person name="Niskanen T."/>
            <person name="Noordeloos M.E."/>
            <person name="Ohm R.A."/>
            <person name="Ortiz-Santana B."/>
            <person name="Ovrebo C."/>
            <person name="Racz N."/>
            <person name="Riley R."/>
            <person name="Savchenko A."/>
            <person name="Shiryaev A."/>
            <person name="Soop K."/>
            <person name="Spirin V."/>
            <person name="Szebenyi C."/>
            <person name="Tomsovsky M."/>
            <person name="Tulloss R.E."/>
            <person name="Uehling J."/>
            <person name="Grigoriev I.V."/>
            <person name="Vagvolgyi C."/>
            <person name="Papp T."/>
            <person name="Martin F.M."/>
            <person name="Miettinen O."/>
            <person name="Hibbett D.S."/>
            <person name="Nagy L.G."/>
        </authorList>
    </citation>
    <scope>NUCLEOTIDE SEQUENCE [LARGE SCALE GENOMIC DNA]</scope>
    <source>
        <strain evidence="2 3">CBS 962.96</strain>
    </source>
</reference>
<dbReference type="AlphaFoldDB" id="A0A4S8ML42"/>
<keyword evidence="3" id="KW-1185">Reference proteome</keyword>
<feature type="region of interest" description="Disordered" evidence="1">
    <location>
        <begin position="514"/>
        <end position="539"/>
    </location>
</feature>
<gene>
    <name evidence="2" type="ORF">K435DRAFT_914036</name>
</gene>
<evidence type="ECO:0000256" key="1">
    <source>
        <dbReference type="SAM" id="MobiDB-lite"/>
    </source>
</evidence>
<evidence type="ECO:0000313" key="3">
    <source>
        <dbReference type="Proteomes" id="UP000297245"/>
    </source>
</evidence>
<feature type="region of interest" description="Disordered" evidence="1">
    <location>
        <begin position="1"/>
        <end position="22"/>
    </location>
</feature>
<proteinExistence type="predicted"/>
<organism evidence="2 3">
    <name type="scientific">Dendrothele bispora (strain CBS 962.96)</name>
    <dbReference type="NCBI Taxonomy" id="1314807"/>
    <lineage>
        <taxon>Eukaryota</taxon>
        <taxon>Fungi</taxon>
        <taxon>Dikarya</taxon>
        <taxon>Basidiomycota</taxon>
        <taxon>Agaricomycotina</taxon>
        <taxon>Agaricomycetes</taxon>
        <taxon>Agaricomycetidae</taxon>
        <taxon>Agaricales</taxon>
        <taxon>Agaricales incertae sedis</taxon>
        <taxon>Dendrothele</taxon>
    </lineage>
</organism>
<accession>A0A4S8ML42</accession>
<protein>
    <submittedName>
        <fullName evidence="2">Uncharacterized protein</fullName>
    </submittedName>
</protein>
<dbReference type="EMBL" id="ML179067">
    <property type="protein sequence ID" value="THV03432.1"/>
    <property type="molecule type" value="Genomic_DNA"/>
</dbReference>